<dbReference type="RefSeq" id="WP_187333906.1">
    <property type="nucleotide sequence ID" value="NZ_CP060490.1"/>
</dbReference>
<keyword evidence="3" id="KW-1185">Reference proteome</keyword>
<accession>A0A7G9B7E4</accession>
<sequence length="202" mass="22857">MESNTFKSVMFGGFDRQDVISYIEKTSQETTAAMEALQQENEALRTEQTAAQTQLEALRQEAESCRLECTRLKEELETQSAARDALKRELDALKPERDALLAQVQELKPQADSYQKAKEHIGNIECEARKRADELEAATNERLNQLLQQCKQQYWALTSTFETASAHVTGEMRKIEVSISQLPVSFDKLGVDLRALEETLNG</sequence>
<dbReference type="AlphaFoldDB" id="A0A7G9B7E4"/>
<dbReference type="EMBL" id="CP060490">
    <property type="protein sequence ID" value="QNL45475.1"/>
    <property type="molecule type" value="Genomic_DNA"/>
</dbReference>
<protein>
    <submittedName>
        <fullName evidence="2">Uncharacterized protein</fullName>
    </submittedName>
</protein>
<keyword evidence="1" id="KW-0175">Coiled coil</keyword>
<dbReference type="Gene3D" id="1.10.287.1490">
    <property type="match status" value="1"/>
</dbReference>
<dbReference type="Proteomes" id="UP000515960">
    <property type="component" value="Chromosome"/>
</dbReference>
<dbReference type="KEGG" id="ohi:H8790_05585"/>
<evidence type="ECO:0000313" key="3">
    <source>
        <dbReference type="Proteomes" id="UP000515960"/>
    </source>
</evidence>
<organism evidence="2 3">
    <name type="scientific">Oscillibacter hominis</name>
    <dbReference type="NCBI Taxonomy" id="2763056"/>
    <lineage>
        <taxon>Bacteria</taxon>
        <taxon>Bacillati</taxon>
        <taxon>Bacillota</taxon>
        <taxon>Clostridia</taxon>
        <taxon>Eubacteriales</taxon>
        <taxon>Oscillospiraceae</taxon>
        <taxon>Oscillibacter</taxon>
    </lineage>
</organism>
<name>A0A7G9B7E4_9FIRM</name>
<evidence type="ECO:0000313" key="2">
    <source>
        <dbReference type="EMBL" id="QNL45475.1"/>
    </source>
</evidence>
<feature type="coiled-coil region" evidence="1">
    <location>
        <begin position="27"/>
        <end position="89"/>
    </location>
</feature>
<reference evidence="2 3" key="1">
    <citation type="submission" date="2020-08" db="EMBL/GenBank/DDBJ databases">
        <authorList>
            <person name="Liu C."/>
            <person name="Sun Q."/>
        </authorList>
    </citation>
    <scope>NUCLEOTIDE SEQUENCE [LARGE SCALE GENOMIC DNA]</scope>
    <source>
        <strain evidence="2 3">NSJ-62</strain>
    </source>
</reference>
<evidence type="ECO:0000256" key="1">
    <source>
        <dbReference type="SAM" id="Coils"/>
    </source>
</evidence>
<proteinExistence type="predicted"/>
<gene>
    <name evidence="2" type="ORF">H8790_05585</name>
</gene>